<reference evidence="1 2" key="1">
    <citation type="submission" date="2018-01" db="EMBL/GenBank/DDBJ databases">
        <title>Cryobacterium sp. nov., from glaciers in China.</title>
        <authorList>
            <person name="Liu Q."/>
            <person name="Xin Y.-H."/>
        </authorList>
    </citation>
    <scope>NUCLEOTIDE SEQUENCE [LARGE SCALE GENOMIC DNA]</scope>
    <source>
        <strain evidence="1 2">TMB1-8</strain>
    </source>
</reference>
<accession>A0A2S3ZM90</accession>
<comment type="caution">
    <text evidence="1">The sequence shown here is derived from an EMBL/GenBank/DDBJ whole genome shotgun (WGS) entry which is preliminary data.</text>
</comment>
<organism evidence="1 2">
    <name type="scientific">Cryobacterium zongtaii</name>
    <dbReference type="NCBI Taxonomy" id="1259217"/>
    <lineage>
        <taxon>Bacteria</taxon>
        <taxon>Bacillati</taxon>
        <taxon>Actinomycetota</taxon>
        <taxon>Actinomycetes</taxon>
        <taxon>Micrococcales</taxon>
        <taxon>Microbacteriaceae</taxon>
        <taxon>Cryobacterium</taxon>
    </lineage>
</organism>
<dbReference type="OrthoDB" id="5071423at2"/>
<evidence type="ECO:0000313" key="1">
    <source>
        <dbReference type="EMBL" id="POH69375.1"/>
    </source>
</evidence>
<name>A0A2S3ZM90_9MICO</name>
<dbReference type="AlphaFoldDB" id="A0A2S3ZM90"/>
<protein>
    <submittedName>
        <fullName evidence="1">Uncharacterized protein</fullName>
    </submittedName>
</protein>
<sequence>MSDLDAVNTATGEVDEAPSTQLVPLNLADLDEDTLIAMFPTPVQATGALLMARRVLADAPAILNTRSKALKDAKRTLLVARGYARMKAPGKTADDRRVEQESDAQVITAGEWVDTCELALEYAREVRKSLSEDIDILRSLNTNFRAEHKS</sequence>
<evidence type="ECO:0000313" key="2">
    <source>
        <dbReference type="Proteomes" id="UP000237104"/>
    </source>
</evidence>
<proteinExistence type="predicted"/>
<dbReference type="EMBL" id="PPXF01000022">
    <property type="protein sequence ID" value="POH69375.1"/>
    <property type="molecule type" value="Genomic_DNA"/>
</dbReference>
<dbReference type="RefSeq" id="WP_103430418.1">
    <property type="nucleotide sequence ID" value="NZ_PPXF01000022.1"/>
</dbReference>
<gene>
    <name evidence="1" type="ORF">C3B59_05655</name>
</gene>
<dbReference type="Proteomes" id="UP000237104">
    <property type="component" value="Unassembled WGS sequence"/>
</dbReference>